<dbReference type="PANTHER" id="PTHR12053">
    <property type="entry name" value="PROTEASE FAMILY M28 PLASMA GLUTAMATE CARBOXYPEPTIDASE-RELATED"/>
    <property type="match status" value="1"/>
</dbReference>
<accession>A0ABT5AYB4</accession>
<evidence type="ECO:0000313" key="24">
    <source>
        <dbReference type="Proteomes" id="UP001217838"/>
    </source>
</evidence>
<keyword evidence="11" id="KW-0378">Hydrolase</keyword>
<evidence type="ECO:0000256" key="7">
    <source>
        <dbReference type="ARBA" id="ARBA00022645"/>
    </source>
</evidence>
<comment type="subcellular location">
    <subcellularLocation>
        <location evidence="1">Endoplasmic reticulum</location>
    </subcellularLocation>
    <subcellularLocation>
        <location evidence="3">Golgi apparatus</location>
    </subcellularLocation>
    <subcellularLocation>
        <location evidence="2">Lysosome</location>
    </subcellularLocation>
    <subcellularLocation>
        <location evidence="4">Secreted</location>
    </subcellularLocation>
</comment>
<protein>
    <recommendedName>
        <fullName evidence="5">Carboxypeptidase Q</fullName>
    </recommendedName>
    <alternativeName>
        <fullName evidence="20">Plasma glutamate carboxypeptidase</fullName>
    </alternativeName>
</protein>
<evidence type="ECO:0000256" key="20">
    <source>
        <dbReference type="ARBA" id="ARBA00033328"/>
    </source>
</evidence>
<dbReference type="SUPFAM" id="SSF53187">
    <property type="entry name" value="Zn-dependent exopeptidases"/>
    <property type="match status" value="1"/>
</dbReference>
<comment type="caution">
    <text evidence="23">The sequence shown here is derived from an EMBL/GenBank/DDBJ whole genome shotgun (WGS) entry which is preliminary data.</text>
</comment>
<evidence type="ECO:0000256" key="3">
    <source>
        <dbReference type="ARBA" id="ARBA00004555"/>
    </source>
</evidence>
<dbReference type="Proteomes" id="UP001217838">
    <property type="component" value="Unassembled WGS sequence"/>
</dbReference>
<evidence type="ECO:0000256" key="16">
    <source>
        <dbReference type="ARBA" id="ARBA00023145"/>
    </source>
</evidence>
<keyword evidence="14" id="KW-0333">Golgi apparatus</keyword>
<evidence type="ECO:0000256" key="21">
    <source>
        <dbReference type="SAM" id="SignalP"/>
    </source>
</evidence>
<keyword evidence="10 21" id="KW-0732">Signal</keyword>
<evidence type="ECO:0000256" key="12">
    <source>
        <dbReference type="ARBA" id="ARBA00022824"/>
    </source>
</evidence>
<keyword evidence="18" id="KW-0458">Lysosome</keyword>
<name>A0ABT5AYB4_9BACT</name>
<dbReference type="Gene3D" id="3.50.30.30">
    <property type="match status" value="1"/>
</dbReference>
<evidence type="ECO:0000256" key="9">
    <source>
        <dbReference type="ARBA" id="ARBA00022723"/>
    </source>
</evidence>
<keyword evidence="7" id="KW-0121">Carboxypeptidase</keyword>
<evidence type="ECO:0000256" key="5">
    <source>
        <dbReference type="ARBA" id="ARBA00014116"/>
    </source>
</evidence>
<evidence type="ECO:0000256" key="10">
    <source>
        <dbReference type="ARBA" id="ARBA00022729"/>
    </source>
</evidence>
<sequence>MRPASCLLLAAVAFACQASRPRETAPPVIHAESMPVGGGGLPGAHTNSGPVVGGDKPSLPSATAVTATTPRIEELPPVFVDVADRLTAAAQGRTRAWELLAVLSDSFGHRLSGSRSLEKAIDWTIAQMKKDGLDNPRREKVMVPRWVRGAERARVVAPIERDLVILGLGGTVGGKVRGEIAVVDSLAEIATRGAELRGKIVVINQAMPPFDHARHETHYGDTVRIRGGGASEAAKVGAKAVLVRSVTANSLRSPHTGALRYEDGVKKIPAAAVTLEDAELLARLARRGPAQVELSLGAKTLPDSESANAIAELRGRELPDEVVVIGGHIDSWDVGDGSTDDGAGCMMAIEAAALLKELGLVPRRTIRVVLFTNEENGLRGAKAYHAAHGKEKHVAAIEADTGSGAPRGFGISGTPEEVAALQRFAPLFDGLGASVLEAGGGGADISPLTKDGVLSLGLHPDVSAYFDLHHSPADTFDKIDPDHLERNAAAMALMAFVLAER</sequence>
<dbReference type="Pfam" id="PF04389">
    <property type="entry name" value="Peptidase_M28"/>
    <property type="match status" value="1"/>
</dbReference>
<dbReference type="Gene3D" id="3.40.630.10">
    <property type="entry name" value="Zn peptidases"/>
    <property type="match status" value="1"/>
</dbReference>
<dbReference type="PANTHER" id="PTHR12053:SF3">
    <property type="entry name" value="CARBOXYPEPTIDASE Q"/>
    <property type="match status" value="1"/>
</dbReference>
<evidence type="ECO:0000256" key="17">
    <source>
        <dbReference type="ARBA" id="ARBA00023180"/>
    </source>
</evidence>
<dbReference type="PROSITE" id="PS51257">
    <property type="entry name" value="PROKAR_LIPOPROTEIN"/>
    <property type="match status" value="1"/>
</dbReference>
<dbReference type="InterPro" id="IPR007484">
    <property type="entry name" value="Peptidase_M28"/>
</dbReference>
<reference evidence="23 24" key="1">
    <citation type="submission" date="2022-11" db="EMBL/GenBank/DDBJ databases">
        <title>Minimal conservation of predation-associated metabolite biosynthetic gene clusters underscores biosynthetic potential of Myxococcota including descriptions for ten novel species: Archangium lansinium sp. nov., Myxococcus landrumus sp. nov., Nannocystis bai.</title>
        <authorList>
            <person name="Ahearne A."/>
            <person name="Stevens C."/>
            <person name="Dowd S."/>
        </authorList>
    </citation>
    <scope>NUCLEOTIDE SEQUENCE [LARGE SCALE GENOMIC DNA]</scope>
    <source>
        <strain evidence="23 24">NCELM</strain>
    </source>
</reference>
<evidence type="ECO:0000313" key="23">
    <source>
        <dbReference type="EMBL" id="MDC0666842.1"/>
    </source>
</evidence>
<keyword evidence="8" id="KW-0645">Protease</keyword>
<evidence type="ECO:0000256" key="19">
    <source>
        <dbReference type="ARBA" id="ARBA00025833"/>
    </source>
</evidence>
<feature type="signal peptide" evidence="21">
    <location>
        <begin position="1"/>
        <end position="18"/>
    </location>
</feature>
<evidence type="ECO:0000256" key="18">
    <source>
        <dbReference type="ARBA" id="ARBA00023228"/>
    </source>
</evidence>
<keyword evidence="17" id="KW-0325">Glycoprotein</keyword>
<dbReference type="EMBL" id="JAQNDN010000001">
    <property type="protein sequence ID" value="MDC0666842.1"/>
    <property type="molecule type" value="Genomic_DNA"/>
</dbReference>
<keyword evidence="6" id="KW-0964">Secreted</keyword>
<evidence type="ECO:0000256" key="6">
    <source>
        <dbReference type="ARBA" id="ARBA00022525"/>
    </source>
</evidence>
<evidence type="ECO:0000256" key="2">
    <source>
        <dbReference type="ARBA" id="ARBA00004371"/>
    </source>
</evidence>
<keyword evidence="15" id="KW-0482">Metalloprotease</keyword>
<keyword evidence="16" id="KW-0865">Zymogen</keyword>
<evidence type="ECO:0000256" key="15">
    <source>
        <dbReference type="ARBA" id="ARBA00023049"/>
    </source>
</evidence>
<gene>
    <name evidence="23" type="ORF">POL58_03805</name>
</gene>
<keyword evidence="9" id="KW-0479">Metal-binding</keyword>
<evidence type="ECO:0000259" key="22">
    <source>
        <dbReference type="Pfam" id="PF04389"/>
    </source>
</evidence>
<keyword evidence="12" id="KW-0256">Endoplasmic reticulum</keyword>
<dbReference type="InterPro" id="IPR039866">
    <property type="entry name" value="CPQ"/>
</dbReference>
<comment type="subunit">
    <text evidence="19">Homodimer. The monomeric form is inactive while the homodimer is active.</text>
</comment>
<feature type="domain" description="Peptidase M28" evidence="22">
    <location>
        <begin position="308"/>
        <end position="492"/>
    </location>
</feature>
<feature type="chain" id="PRO_5046822240" description="Carboxypeptidase Q" evidence="21">
    <location>
        <begin position="19"/>
        <end position="501"/>
    </location>
</feature>
<organism evidence="23 24">
    <name type="scientific">Nannocystis radixulma</name>
    <dbReference type="NCBI Taxonomy" id="2995305"/>
    <lineage>
        <taxon>Bacteria</taxon>
        <taxon>Pseudomonadati</taxon>
        <taxon>Myxococcota</taxon>
        <taxon>Polyangia</taxon>
        <taxon>Nannocystales</taxon>
        <taxon>Nannocystaceae</taxon>
        <taxon>Nannocystis</taxon>
    </lineage>
</organism>
<evidence type="ECO:0000256" key="11">
    <source>
        <dbReference type="ARBA" id="ARBA00022801"/>
    </source>
</evidence>
<keyword evidence="13" id="KW-0862">Zinc</keyword>
<evidence type="ECO:0000256" key="1">
    <source>
        <dbReference type="ARBA" id="ARBA00004240"/>
    </source>
</evidence>
<proteinExistence type="predicted"/>
<evidence type="ECO:0000256" key="8">
    <source>
        <dbReference type="ARBA" id="ARBA00022670"/>
    </source>
</evidence>
<evidence type="ECO:0000256" key="4">
    <source>
        <dbReference type="ARBA" id="ARBA00004613"/>
    </source>
</evidence>
<keyword evidence="24" id="KW-1185">Reference proteome</keyword>
<evidence type="ECO:0000256" key="14">
    <source>
        <dbReference type="ARBA" id="ARBA00023034"/>
    </source>
</evidence>
<evidence type="ECO:0000256" key="13">
    <source>
        <dbReference type="ARBA" id="ARBA00022833"/>
    </source>
</evidence>
<dbReference type="RefSeq" id="WP_271994569.1">
    <property type="nucleotide sequence ID" value="NZ_JAQNDN010000001.1"/>
</dbReference>